<comment type="caution">
    <text evidence="3">The sequence shown here is derived from an EMBL/GenBank/DDBJ whole genome shotgun (WGS) entry which is preliminary data.</text>
</comment>
<dbReference type="CDD" id="cd01610">
    <property type="entry name" value="PAP2_like"/>
    <property type="match status" value="1"/>
</dbReference>
<evidence type="ECO:0000313" key="3">
    <source>
        <dbReference type="EMBL" id="MBD7895673.1"/>
    </source>
</evidence>
<organism evidence="3 4">
    <name type="scientific">Limosilactobacillus avistercoris</name>
    <dbReference type="NCBI Taxonomy" id="2762243"/>
    <lineage>
        <taxon>Bacteria</taxon>
        <taxon>Bacillati</taxon>
        <taxon>Bacillota</taxon>
        <taxon>Bacilli</taxon>
        <taxon>Lactobacillales</taxon>
        <taxon>Lactobacillaceae</taxon>
        <taxon>Limosilactobacillus</taxon>
    </lineage>
</organism>
<dbReference type="InterPro" id="IPR036938">
    <property type="entry name" value="PAP2/HPO_sf"/>
</dbReference>
<dbReference type="PANTHER" id="PTHR14969:SF13">
    <property type="entry name" value="AT30094P"/>
    <property type="match status" value="1"/>
</dbReference>
<dbReference type="Pfam" id="PF01569">
    <property type="entry name" value="PAP2"/>
    <property type="match status" value="1"/>
</dbReference>
<keyword evidence="1" id="KW-0472">Membrane</keyword>
<reference evidence="3 4" key="1">
    <citation type="submission" date="2020-08" db="EMBL/GenBank/DDBJ databases">
        <title>A Genomic Blueprint of the Chicken Gut Microbiome.</title>
        <authorList>
            <person name="Gilroy R."/>
            <person name="Ravi A."/>
            <person name="Getino M."/>
            <person name="Pursley I."/>
            <person name="Horton D.L."/>
            <person name="Alikhan N.-F."/>
            <person name="Baker D."/>
            <person name="Gharbi K."/>
            <person name="Hall N."/>
            <person name="Watson M."/>
            <person name="Adriaenssens E.M."/>
            <person name="Foster-Nyarko E."/>
            <person name="Jarju S."/>
            <person name="Secka A."/>
            <person name="Antonio M."/>
            <person name="Oren A."/>
            <person name="Chaudhuri R."/>
            <person name="La Ragione R.M."/>
            <person name="Hildebrand F."/>
            <person name="Pallen M.J."/>
        </authorList>
    </citation>
    <scope>NUCLEOTIDE SEQUENCE [LARGE SCALE GENOMIC DNA]</scope>
    <source>
        <strain evidence="3 4">Sa3CUN2</strain>
    </source>
</reference>
<keyword evidence="4" id="KW-1185">Reference proteome</keyword>
<feature type="domain" description="Phosphatidic acid phosphatase type 2/haloperoxidase" evidence="2">
    <location>
        <begin position="60"/>
        <end position="168"/>
    </location>
</feature>
<accession>A0ABR8PEI4</accession>
<keyword evidence="1" id="KW-1133">Transmembrane helix</keyword>
<feature type="transmembrane region" description="Helical" evidence="1">
    <location>
        <begin position="57"/>
        <end position="77"/>
    </location>
</feature>
<evidence type="ECO:0000259" key="2">
    <source>
        <dbReference type="SMART" id="SM00014"/>
    </source>
</evidence>
<name>A0ABR8PEI4_9LACO</name>
<dbReference type="Proteomes" id="UP000616837">
    <property type="component" value="Unassembled WGS sequence"/>
</dbReference>
<proteinExistence type="predicted"/>
<feature type="transmembrane region" description="Helical" evidence="1">
    <location>
        <begin position="126"/>
        <end position="147"/>
    </location>
</feature>
<dbReference type="RefSeq" id="WP_191685000.1">
    <property type="nucleotide sequence ID" value="NZ_JACSQW010000027.1"/>
</dbReference>
<feature type="transmembrane region" description="Helical" evidence="1">
    <location>
        <begin position="153"/>
        <end position="170"/>
    </location>
</feature>
<keyword evidence="1" id="KW-0812">Transmembrane</keyword>
<dbReference type="EMBL" id="JACSQW010000027">
    <property type="protein sequence ID" value="MBD7895673.1"/>
    <property type="molecule type" value="Genomic_DNA"/>
</dbReference>
<dbReference type="SUPFAM" id="SSF48317">
    <property type="entry name" value="Acid phosphatase/Vanadium-dependent haloperoxidase"/>
    <property type="match status" value="1"/>
</dbReference>
<dbReference type="InterPro" id="IPR000326">
    <property type="entry name" value="PAP2/HPO"/>
</dbReference>
<sequence>MKAHQNYQQFYQQITKPFSHSPLLVRGLCWLNKAIVALMYVSYICLLLWVALFAGGIYQLLPLVFIPGAGFLLLSLIRSHLNYPRPYEEWPIKPLIPRKGSGDSLPSRHVFSATVIALSVMSVSKILGIILLLFAIVLAVVRVLGGIHYPRDVIAGFLCGVACGIGILLIP</sequence>
<gene>
    <name evidence="3" type="ORF">H9564_08250</name>
</gene>
<dbReference type="Gene3D" id="1.20.144.10">
    <property type="entry name" value="Phosphatidic acid phosphatase type 2/haloperoxidase"/>
    <property type="match status" value="1"/>
</dbReference>
<dbReference type="PANTHER" id="PTHR14969">
    <property type="entry name" value="SPHINGOSINE-1-PHOSPHATE PHOSPHOHYDROLASE"/>
    <property type="match status" value="1"/>
</dbReference>
<dbReference type="SMART" id="SM00014">
    <property type="entry name" value="acidPPc"/>
    <property type="match status" value="1"/>
</dbReference>
<protein>
    <submittedName>
        <fullName evidence="3">Phosphatase PAP2 family protein</fullName>
    </submittedName>
</protein>
<evidence type="ECO:0000313" key="4">
    <source>
        <dbReference type="Proteomes" id="UP000616837"/>
    </source>
</evidence>
<evidence type="ECO:0000256" key="1">
    <source>
        <dbReference type="SAM" id="Phobius"/>
    </source>
</evidence>
<feature type="transmembrane region" description="Helical" evidence="1">
    <location>
        <begin position="30"/>
        <end position="51"/>
    </location>
</feature>